<evidence type="ECO:0000313" key="3">
    <source>
        <dbReference type="Proteomes" id="UP000034507"/>
    </source>
</evidence>
<dbReference type="Gene3D" id="3.40.50.1820">
    <property type="entry name" value="alpha/beta hydrolase"/>
    <property type="match status" value="1"/>
</dbReference>
<accession>A0A0G0Z9G3</accession>
<evidence type="ECO:0000259" key="1">
    <source>
        <dbReference type="Pfam" id="PF00561"/>
    </source>
</evidence>
<feature type="domain" description="AB hydrolase-1" evidence="1">
    <location>
        <begin position="2"/>
        <end position="49"/>
    </location>
</feature>
<reference evidence="2 3" key="1">
    <citation type="journal article" date="2015" name="Nature">
        <title>rRNA introns, odd ribosomes, and small enigmatic genomes across a large radiation of phyla.</title>
        <authorList>
            <person name="Brown C.T."/>
            <person name="Hug L.A."/>
            <person name="Thomas B.C."/>
            <person name="Sharon I."/>
            <person name="Castelle C.J."/>
            <person name="Singh A."/>
            <person name="Wilkins M.J."/>
            <person name="Williams K.H."/>
            <person name="Banfield J.F."/>
        </authorList>
    </citation>
    <scope>NUCLEOTIDE SEQUENCE [LARGE SCALE GENOMIC DNA]</scope>
</reference>
<organism evidence="2 3">
    <name type="scientific">candidate division WWE3 bacterium GW2011_GWC1_41_7</name>
    <dbReference type="NCBI Taxonomy" id="1619119"/>
    <lineage>
        <taxon>Bacteria</taxon>
        <taxon>Katanobacteria</taxon>
    </lineage>
</organism>
<dbReference type="Proteomes" id="UP000034507">
    <property type="component" value="Unassembled WGS sequence"/>
</dbReference>
<proteinExistence type="predicted"/>
<protein>
    <recommendedName>
        <fullName evidence="1">AB hydrolase-1 domain-containing protein</fullName>
    </recommendedName>
</protein>
<dbReference type="AlphaFoldDB" id="A0A0G0Z9G3"/>
<gene>
    <name evidence="2" type="ORF">UU77_C0070G0001</name>
</gene>
<name>A0A0G0Z9G3_UNCKA</name>
<sequence length="63" mass="7183">DIKKPTLIIEGLNDKVFPPEVARKLNKNIIKSKLVLIPKANHIIVINNPKEIVKELITFLMIL</sequence>
<dbReference type="SUPFAM" id="SSF53474">
    <property type="entry name" value="alpha/beta-Hydrolases"/>
    <property type="match status" value="1"/>
</dbReference>
<dbReference type="Pfam" id="PF00561">
    <property type="entry name" value="Abhydrolase_1"/>
    <property type="match status" value="1"/>
</dbReference>
<dbReference type="InterPro" id="IPR000073">
    <property type="entry name" value="AB_hydrolase_1"/>
</dbReference>
<dbReference type="EMBL" id="LCBX01000070">
    <property type="protein sequence ID" value="KKS18696.1"/>
    <property type="molecule type" value="Genomic_DNA"/>
</dbReference>
<dbReference type="InterPro" id="IPR029058">
    <property type="entry name" value="AB_hydrolase_fold"/>
</dbReference>
<comment type="caution">
    <text evidence="2">The sequence shown here is derived from an EMBL/GenBank/DDBJ whole genome shotgun (WGS) entry which is preliminary data.</text>
</comment>
<feature type="non-terminal residue" evidence="2">
    <location>
        <position position="1"/>
    </location>
</feature>
<evidence type="ECO:0000313" key="2">
    <source>
        <dbReference type="EMBL" id="KKS18696.1"/>
    </source>
</evidence>